<dbReference type="Proteomes" id="UP000007178">
    <property type="component" value="Segment"/>
</dbReference>
<reference evidence="1 2" key="1">
    <citation type="journal article" date="2012" name="Proc. Natl. Acad. Sci. U.S.A.">
        <title>A novel lineage of myoviruses infecting cyanobacteria is widespread in the oceans.</title>
        <authorList>
            <person name="Sabehi G."/>
            <person name="Shaulov L."/>
            <person name="Silver D.H."/>
            <person name="Yanai I."/>
            <person name="Harel A."/>
            <person name="Lindell D."/>
        </authorList>
    </citation>
    <scope>NUCLEOTIDE SEQUENCE [LARGE SCALE GENOMIC DNA]</scope>
</reference>
<protein>
    <submittedName>
        <fullName evidence="1">Uncharacterized protein</fullName>
    </submittedName>
</protein>
<proteinExistence type="predicted"/>
<accession>A0ACD4B1B6</accession>
<organism evidence="1 2">
    <name type="scientific">Cyanophage S-TIM5</name>
    <dbReference type="NCBI Taxonomy" id="1137745"/>
    <lineage>
        <taxon>Viruses</taxon>
        <taxon>Duplodnaviria</taxon>
        <taxon>Heunggongvirae</taxon>
        <taxon>Uroviricota</taxon>
        <taxon>Caudoviricetes</taxon>
        <taxon>Aurunvirus</taxon>
        <taxon>Aurunvirus STIM5</taxon>
    </lineage>
</organism>
<evidence type="ECO:0000313" key="2">
    <source>
        <dbReference type="Proteomes" id="UP000007178"/>
    </source>
</evidence>
<keyword evidence="2" id="KW-1185">Reference proteome</keyword>
<evidence type="ECO:0000313" key="1">
    <source>
        <dbReference type="EMBL" id="UTS51916.1"/>
    </source>
</evidence>
<dbReference type="EMBL" id="JQ245707">
    <property type="protein sequence ID" value="UTS51916.1"/>
    <property type="molecule type" value="Genomic_DNA"/>
</dbReference>
<name>A0ACD4B1B6_9CAUD</name>
<sequence>MNKLTKTIGALALIVGVMPTPALADYYREGGSKTTTCIKKVYREEYIPGTSKSNPGRVRSWYERKKVPCKGHGHAHKSARRTHHHHYPVWIEPRGHGRKYHRNHMHRGHAKTDNNSCIEGSIIGGIAGGAAGGTLATKKNWIWSIPLGVVGGAMVGCQVDGG</sequence>